<keyword evidence="3" id="KW-1185">Reference proteome</keyword>
<dbReference type="EMBL" id="UZAF01016695">
    <property type="protein sequence ID" value="VDO32472.1"/>
    <property type="molecule type" value="Genomic_DNA"/>
</dbReference>
<evidence type="ECO:0000313" key="3">
    <source>
        <dbReference type="Proteomes" id="UP000268014"/>
    </source>
</evidence>
<evidence type="ECO:0000256" key="1">
    <source>
        <dbReference type="SAM" id="SignalP"/>
    </source>
</evidence>
<reference evidence="2 3" key="2">
    <citation type="submission" date="2018-11" db="EMBL/GenBank/DDBJ databases">
        <authorList>
            <consortium name="Pathogen Informatics"/>
        </authorList>
    </citation>
    <scope>NUCLEOTIDE SEQUENCE [LARGE SCALE GENOMIC DNA]</scope>
    <source>
        <strain evidence="2 3">MHpl1</strain>
    </source>
</reference>
<name>A0A0N4WB24_HAEPC</name>
<dbReference type="Proteomes" id="UP000268014">
    <property type="component" value="Unassembled WGS sequence"/>
</dbReference>
<dbReference type="AlphaFoldDB" id="A0A0N4WB24"/>
<gene>
    <name evidence="2" type="ORF">HPLM_LOCUS7616</name>
</gene>
<evidence type="ECO:0000313" key="2">
    <source>
        <dbReference type="EMBL" id="VDO32472.1"/>
    </source>
</evidence>
<organism evidence="4">
    <name type="scientific">Haemonchus placei</name>
    <name type="common">Barber's pole worm</name>
    <dbReference type="NCBI Taxonomy" id="6290"/>
    <lineage>
        <taxon>Eukaryota</taxon>
        <taxon>Metazoa</taxon>
        <taxon>Ecdysozoa</taxon>
        <taxon>Nematoda</taxon>
        <taxon>Chromadorea</taxon>
        <taxon>Rhabditida</taxon>
        <taxon>Rhabditina</taxon>
        <taxon>Rhabditomorpha</taxon>
        <taxon>Strongyloidea</taxon>
        <taxon>Trichostrongylidae</taxon>
        <taxon>Haemonchus</taxon>
    </lineage>
</organism>
<feature type="chain" id="PRO_5043123560" evidence="1">
    <location>
        <begin position="20"/>
        <end position="156"/>
    </location>
</feature>
<protein>
    <submittedName>
        <fullName evidence="4">Secreted protein</fullName>
    </submittedName>
</protein>
<proteinExistence type="predicted"/>
<accession>A0A0N4WB24</accession>
<evidence type="ECO:0000313" key="4">
    <source>
        <dbReference type="WBParaSite" id="HPLM_0000762401-mRNA-1"/>
    </source>
</evidence>
<feature type="signal peptide" evidence="1">
    <location>
        <begin position="1"/>
        <end position="19"/>
    </location>
</feature>
<dbReference type="OrthoDB" id="10294698at2759"/>
<dbReference type="OMA" id="LHYDIAA"/>
<reference evidence="4" key="1">
    <citation type="submission" date="2016-04" db="UniProtKB">
        <authorList>
            <consortium name="WormBaseParasite"/>
        </authorList>
    </citation>
    <scope>IDENTIFICATION</scope>
</reference>
<sequence>MQQIVIALCLCAIIERVASVDCVSERGEDLRALLRLRNFTVMKSHMCYIRLHYDIAAEMVVMMEMYGLDEKIHEAPDILYIDRHGEYGVMKMTLCCGYSLCNLPNNLLGKIHDTEKDSEDFKYIHLFLTGIGRRLRVKEEEEIPRQSLAICSKVDF</sequence>
<keyword evidence="1" id="KW-0732">Signal</keyword>
<dbReference type="WBParaSite" id="HPLM_0000762401-mRNA-1">
    <property type="protein sequence ID" value="HPLM_0000762401-mRNA-1"/>
    <property type="gene ID" value="HPLM_0000762401"/>
</dbReference>